<organism evidence="2 3">
    <name type="scientific">Tanacetum coccineum</name>
    <dbReference type="NCBI Taxonomy" id="301880"/>
    <lineage>
        <taxon>Eukaryota</taxon>
        <taxon>Viridiplantae</taxon>
        <taxon>Streptophyta</taxon>
        <taxon>Embryophyta</taxon>
        <taxon>Tracheophyta</taxon>
        <taxon>Spermatophyta</taxon>
        <taxon>Magnoliopsida</taxon>
        <taxon>eudicotyledons</taxon>
        <taxon>Gunneridae</taxon>
        <taxon>Pentapetalae</taxon>
        <taxon>asterids</taxon>
        <taxon>campanulids</taxon>
        <taxon>Asterales</taxon>
        <taxon>Asteraceae</taxon>
        <taxon>Asteroideae</taxon>
        <taxon>Anthemideae</taxon>
        <taxon>Anthemidinae</taxon>
        <taxon>Tanacetum</taxon>
    </lineage>
</organism>
<proteinExistence type="predicted"/>
<gene>
    <name evidence="2" type="ORF">Tco_0992136</name>
</gene>
<evidence type="ECO:0000256" key="1">
    <source>
        <dbReference type="SAM" id="MobiDB-lite"/>
    </source>
</evidence>
<feature type="region of interest" description="Disordered" evidence="1">
    <location>
        <begin position="36"/>
        <end position="84"/>
    </location>
</feature>
<evidence type="ECO:0000313" key="2">
    <source>
        <dbReference type="EMBL" id="GJT57082.1"/>
    </source>
</evidence>
<accession>A0ABQ5F2R1</accession>
<sequence>MNISDIQKNLYNTLIESYNSDKDLFASYGDMVTLKRGRDDQDKDEEPSAGSNKGRSEGDQARKSHQKKQLKRSPSLQVLPKVHPDLNQNHQASLLKQRSMECRIQLEEVFKATNDQLDWHNPEGRPYPHDLSKPLPLIQNARDHEVLWFCRRDFKRLRAKTLKICYSSCSIESYQKKINLLRPDSYHSDLRKMTPYTAYHNIQGIIYQDDMDINHLMRTDELHKFSNGTLNHVRTALNDIATGILLLFYF</sequence>
<name>A0ABQ5F2R1_9ASTR</name>
<reference evidence="2" key="2">
    <citation type="submission" date="2022-01" db="EMBL/GenBank/DDBJ databases">
        <authorList>
            <person name="Yamashiro T."/>
            <person name="Shiraishi A."/>
            <person name="Satake H."/>
            <person name="Nakayama K."/>
        </authorList>
    </citation>
    <scope>NUCLEOTIDE SEQUENCE</scope>
</reference>
<protein>
    <submittedName>
        <fullName evidence="2">Uncharacterized protein</fullName>
    </submittedName>
</protein>
<keyword evidence="3" id="KW-1185">Reference proteome</keyword>
<dbReference type="Proteomes" id="UP001151760">
    <property type="component" value="Unassembled WGS sequence"/>
</dbReference>
<comment type="caution">
    <text evidence="2">The sequence shown here is derived from an EMBL/GenBank/DDBJ whole genome shotgun (WGS) entry which is preliminary data.</text>
</comment>
<reference evidence="2" key="1">
    <citation type="journal article" date="2022" name="Int. J. Mol. Sci.">
        <title>Draft Genome of Tanacetum Coccineum: Genomic Comparison of Closely Related Tanacetum-Family Plants.</title>
        <authorList>
            <person name="Yamashiro T."/>
            <person name="Shiraishi A."/>
            <person name="Nakayama K."/>
            <person name="Satake H."/>
        </authorList>
    </citation>
    <scope>NUCLEOTIDE SEQUENCE</scope>
</reference>
<evidence type="ECO:0000313" key="3">
    <source>
        <dbReference type="Proteomes" id="UP001151760"/>
    </source>
</evidence>
<dbReference type="EMBL" id="BQNB010016902">
    <property type="protein sequence ID" value="GJT57082.1"/>
    <property type="molecule type" value="Genomic_DNA"/>
</dbReference>